<feature type="compositionally biased region" description="Polar residues" evidence="1">
    <location>
        <begin position="317"/>
        <end position="336"/>
    </location>
</feature>
<dbReference type="EMBL" id="HBIJ01019926">
    <property type="protein sequence ID" value="CAE0372276.1"/>
    <property type="molecule type" value="Transcribed_RNA"/>
</dbReference>
<reference evidence="2" key="1">
    <citation type="submission" date="2021-01" db="EMBL/GenBank/DDBJ databases">
        <authorList>
            <person name="Corre E."/>
            <person name="Pelletier E."/>
            <person name="Niang G."/>
            <person name="Scheremetjew M."/>
            <person name="Finn R."/>
            <person name="Kale V."/>
            <person name="Holt S."/>
            <person name="Cochrane G."/>
            <person name="Meng A."/>
            <person name="Brown T."/>
            <person name="Cohen L."/>
        </authorList>
    </citation>
    <scope>NUCLEOTIDE SEQUENCE</scope>
    <source>
        <strain evidence="2">CCMP1510</strain>
    </source>
</reference>
<organism evidence="2">
    <name type="scientific">Aureoumbra lagunensis</name>
    <dbReference type="NCBI Taxonomy" id="44058"/>
    <lineage>
        <taxon>Eukaryota</taxon>
        <taxon>Sar</taxon>
        <taxon>Stramenopiles</taxon>
        <taxon>Ochrophyta</taxon>
        <taxon>Pelagophyceae</taxon>
        <taxon>Pelagomonadales</taxon>
        <taxon>Aureoumbra</taxon>
    </lineage>
</organism>
<dbReference type="InterPro" id="IPR036703">
    <property type="entry name" value="MOB_kinase_act_sf"/>
</dbReference>
<gene>
    <name evidence="2" type="ORF">ALAG00032_LOCUS13059</name>
</gene>
<dbReference type="InterPro" id="IPR005301">
    <property type="entry name" value="MOB_kinase_act_fam"/>
</dbReference>
<evidence type="ECO:0000256" key="1">
    <source>
        <dbReference type="SAM" id="MobiDB-lite"/>
    </source>
</evidence>
<sequence length="346" mass="39204">MGNKLCGEKKDESFRISHISICSSCTSGQKRTPSEWRESSYATTTRESSVVGFGKNSLVTRRTSSPPSESLRHLLKLHIQSQLRFAGAAAAIKLPRGASRELWIDIHFIDCINEIYSIWSLIQSQCENKCSDKQMRAGSRRNYTWVNHYDTSPKSQTITANAYANLSFEYAVHCIEDSNIFPIDEGSPYPEPEFDLVVKKVCTDIFRLYAHIYHCHFAHILEIRSNQLINDHFRRFVLFILEFKLVDRTELEPLEELIRNLFSVSSENDKEEDISSYEESKDAPASHDNEPQTPSSTRGAALSPVSRAAADEEFFYDNSNTTSPYTATRNPSSLSSPPKVITPPDS</sequence>
<dbReference type="Pfam" id="PF03637">
    <property type="entry name" value="Mob1_phocein"/>
    <property type="match status" value="1"/>
</dbReference>
<accession>A0A7S3NNQ6</accession>
<feature type="compositionally biased region" description="Basic and acidic residues" evidence="1">
    <location>
        <begin position="278"/>
        <end position="290"/>
    </location>
</feature>
<feature type="region of interest" description="Disordered" evidence="1">
    <location>
        <begin position="269"/>
        <end position="346"/>
    </location>
</feature>
<protein>
    <submittedName>
        <fullName evidence="2">Uncharacterized protein</fullName>
    </submittedName>
</protein>
<evidence type="ECO:0000313" key="2">
    <source>
        <dbReference type="EMBL" id="CAE0372276.1"/>
    </source>
</evidence>
<name>A0A7S3NNQ6_9STRA</name>
<dbReference type="Gene3D" id="1.20.140.30">
    <property type="entry name" value="MOB kinase activator"/>
    <property type="match status" value="1"/>
</dbReference>
<dbReference type="AlphaFoldDB" id="A0A7S3NNQ6"/>
<dbReference type="SUPFAM" id="SSF101152">
    <property type="entry name" value="Mob1/phocein"/>
    <property type="match status" value="1"/>
</dbReference>
<proteinExistence type="predicted"/>
<dbReference type="SMART" id="SM01388">
    <property type="entry name" value="Mob1_phocein"/>
    <property type="match status" value="1"/>
</dbReference>
<dbReference type="PANTHER" id="PTHR22599">
    <property type="entry name" value="MPS ONE BINDER KINASE ACTIVATOR-LIKE MOB"/>
    <property type="match status" value="1"/>
</dbReference>